<dbReference type="SMART" id="SM00347">
    <property type="entry name" value="HTH_MARR"/>
    <property type="match status" value="1"/>
</dbReference>
<dbReference type="PANTHER" id="PTHR33164">
    <property type="entry name" value="TRANSCRIPTIONAL REGULATOR, MARR FAMILY"/>
    <property type="match status" value="1"/>
</dbReference>
<dbReference type="Gene3D" id="1.10.10.10">
    <property type="entry name" value="Winged helix-like DNA-binding domain superfamily/Winged helix DNA-binding domain"/>
    <property type="match status" value="1"/>
</dbReference>
<evidence type="ECO:0000313" key="2">
    <source>
        <dbReference type="EMBL" id="EIM78662.1"/>
    </source>
</evidence>
<name>I5CA10_9BACT</name>
<dbReference type="InterPro" id="IPR036390">
    <property type="entry name" value="WH_DNA-bd_sf"/>
</dbReference>
<comment type="caution">
    <text evidence="2">The sequence shown here is derived from an EMBL/GenBank/DDBJ whole genome shotgun (WGS) entry which is preliminary data.</text>
</comment>
<organism evidence="2 3">
    <name type="scientific">Nitritalea halalkaliphila LW7</name>
    <dbReference type="NCBI Taxonomy" id="1189621"/>
    <lineage>
        <taxon>Bacteria</taxon>
        <taxon>Pseudomonadati</taxon>
        <taxon>Bacteroidota</taxon>
        <taxon>Cytophagia</taxon>
        <taxon>Cytophagales</taxon>
        <taxon>Cyclobacteriaceae</taxon>
        <taxon>Nitritalea</taxon>
    </lineage>
</organism>
<evidence type="ECO:0000259" key="1">
    <source>
        <dbReference type="PROSITE" id="PS50995"/>
    </source>
</evidence>
<dbReference type="InterPro" id="IPR039422">
    <property type="entry name" value="MarR/SlyA-like"/>
</dbReference>
<dbReference type="Proteomes" id="UP000005551">
    <property type="component" value="Unassembled WGS sequence"/>
</dbReference>
<dbReference type="PROSITE" id="PS50995">
    <property type="entry name" value="HTH_MARR_2"/>
    <property type="match status" value="1"/>
</dbReference>
<dbReference type="STRING" id="1189621.A3SI_01146"/>
<accession>I5CA10</accession>
<dbReference type="PANTHER" id="PTHR33164:SF101">
    <property type="entry name" value="TRANSCRIPTIONAL REPRESSOR MPRA"/>
    <property type="match status" value="1"/>
</dbReference>
<reference evidence="2 3" key="1">
    <citation type="submission" date="2012-05" db="EMBL/GenBank/DDBJ databases">
        <title>Genome sequence of Nitritalea halalkaliphila LW7.</title>
        <authorList>
            <person name="Jangir P.K."/>
            <person name="Singh A."/>
            <person name="Shivaji S."/>
            <person name="Sharma R."/>
        </authorList>
    </citation>
    <scope>NUCLEOTIDE SEQUENCE [LARGE SCALE GENOMIC DNA]</scope>
    <source>
        <strain evidence="2 3">LW7</strain>
    </source>
</reference>
<dbReference type="GO" id="GO:0006950">
    <property type="term" value="P:response to stress"/>
    <property type="evidence" value="ECO:0007669"/>
    <property type="project" value="TreeGrafter"/>
</dbReference>
<dbReference type="AlphaFoldDB" id="I5CA10"/>
<dbReference type="InterPro" id="IPR036388">
    <property type="entry name" value="WH-like_DNA-bd_sf"/>
</dbReference>
<gene>
    <name evidence="2" type="ORF">A3SI_01146</name>
</gene>
<dbReference type="PRINTS" id="PR00598">
    <property type="entry name" value="HTHMARR"/>
</dbReference>
<proteinExistence type="predicted"/>
<protein>
    <submittedName>
        <fullName evidence="2">Regulatory protein MarR</fullName>
    </submittedName>
</protein>
<keyword evidence="3" id="KW-1185">Reference proteome</keyword>
<dbReference type="GO" id="GO:0003700">
    <property type="term" value="F:DNA-binding transcription factor activity"/>
    <property type="evidence" value="ECO:0007669"/>
    <property type="project" value="InterPro"/>
</dbReference>
<feature type="domain" description="HTH marR-type" evidence="1">
    <location>
        <begin position="67"/>
        <end position="199"/>
    </location>
</feature>
<sequence>MLRPFFSRGAVGCVGFVHESEKFLRNYTFFVNNSLLLNVYTLKAFVKEMSMKLEEAIKQKAFKDPYNKTVVNLLYTNSFVIASQNALFKPFGLSPEQYNVLRILRGQKGKPITVSSIQDRMLNKMSNASRLVEKLKQKELVNREECATDRRQVDITITEKGLEILSQLDVEVEEFNRQIVHLTVEEAEQLNDLLDKLRG</sequence>
<dbReference type="SUPFAM" id="SSF46785">
    <property type="entry name" value="Winged helix' DNA-binding domain"/>
    <property type="match status" value="1"/>
</dbReference>
<evidence type="ECO:0000313" key="3">
    <source>
        <dbReference type="Proteomes" id="UP000005551"/>
    </source>
</evidence>
<dbReference type="PATRIC" id="fig|1189621.3.peg.233"/>
<dbReference type="Pfam" id="PF12802">
    <property type="entry name" value="MarR_2"/>
    <property type="match status" value="1"/>
</dbReference>
<dbReference type="InterPro" id="IPR000835">
    <property type="entry name" value="HTH_MarR-typ"/>
</dbReference>
<dbReference type="EMBL" id="AJYA01000002">
    <property type="protein sequence ID" value="EIM78662.1"/>
    <property type="molecule type" value="Genomic_DNA"/>
</dbReference>